<name>A0AAV2ZAQ4_9STRA</name>
<dbReference type="PANTHER" id="PTHR11668:SF496">
    <property type="entry name" value="SERINE_THREONINE-PROTEIN PHOSPHATASE"/>
    <property type="match status" value="1"/>
</dbReference>
<comment type="similarity">
    <text evidence="1">Belongs to the PPP phosphatase family.</text>
</comment>
<gene>
    <name evidence="5" type="ORF">N0F65_008673</name>
</gene>
<dbReference type="GO" id="GO:0005737">
    <property type="term" value="C:cytoplasm"/>
    <property type="evidence" value="ECO:0007669"/>
    <property type="project" value="TreeGrafter"/>
</dbReference>
<comment type="caution">
    <text evidence="5">The sequence shown here is derived from an EMBL/GenBank/DDBJ whole genome shotgun (WGS) entry which is preliminary data.</text>
</comment>
<feature type="compositionally biased region" description="Low complexity" evidence="3">
    <location>
        <begin position="549"/>
        <end position="566"/>
    </location>
</feature>
<keyword evidence="1" id="KW-0378">Hydrolase</keyword>
<feature type="domain" description="Serine/threonine specific protein phosphatases" evidence="4">
    <location>
        <begin position="254"/>
        <end position="259"/>
    </location>
</feature>
<feature type="region of interest" description="Disordered" evidence="3">
    <location>
        <begin position="468"/>
        <end position="498"/>
    </location>
</feature>
<dbReference type="SUPFAM" id="SSF56300">
    <property type="entry name" value="Metallo-dependent phosphatases"/>
    <property type="match status" value="1"/>
</dbReference>
<dbReference type="InterPro" id="IPR029052">
    <property type="entry name" value="Metallo-depent_PP-like"/>
</dbReference>
<dbReference type="InterPro" id="IPR006186">
    <property type="entry name" value="Ser/Thr-sp_prot-phosphatase"/>
</dbReference>
<evidence type="ECO:0000256" key="3">
    <source>
        <dbReference type="SAM" id="MobiDB-lite"/>
    </source>
</evidence>
<reference evidence="5" key="1">
    <citation type="submission" date="2022-11" db="EMBL/GenBank/DDBJ databases">
        <authorList>
            <person name="Morgan W.R."/>
            <person name="Tartar A."/>
        </authorList>
    </citation>
    <scope>NUCLEOTIDE SEQUENCE</scope>
    <source>
        <strain evidence="5">ARSEF 373</strain>
    </source>
</reference>
<dbReference type="InterPro" id="IPR050341">
    <property type="entry name" value="PP1_catalytic_subunit"/>
</dbReference>
<evidence type="ECO:0000256" key="2">
    <source>
        <dbReference type="SAM" id="Coils"/>
    </source>
</evidence>
<evidence type="ECO:0000259" key="4">
    <source>
        <dbReference type="PROSITE" id="PS00125"/>
    </source>
</evidence>
<dbReference type="Proteomes" id="UP001146120">
    <property type="component" value="Unassembled WGS sequence"/>
</dbReference>
<accession>A0AAV2ZAQ4</accession>
<dbReference type="Gene3D" id="3.60.21.10">
    <property type="match status" value="1"/>
</dbReference>
<reference evidence="5" key="2">
    <citation type="journal article" date="2023" name="Microbiol Resour">
        <title>Decontamination and Annotation of the Draft Genome Sequence of the Oomycete Lagenidium giganteum ARSEF 373.</title>
        <authorList>
            <person name="Morgan W.R."/>
            <person name="Tartar A."/>
        </authorList>
    </citation>
    <scope>NUCLEOTIDE SEQUENCE</scope>
    <source>
        <strain evidence="5">ARSEF 373</strain>
    </source>
</reference>
<dbReference type="PROSITE" id="PS00125">
    <property type="entry name" value="SER_THR_PHOSPHATASE"/>
    <property type="match status" value="1"/>
</dbReference>
<dbReference type="SMART" id="SM00156">
    <property type="entry name" value="PP2Ac"/>
    <property type="match status" value="1"/>
</dbReference>
<dbReference type="PRINTS" id="PR00114">
    <property type="entry name" value="STPHPHTASE"/>
</dbReference>
<feature type="region of interest" description="Disordered" evidence="3">
    <location>
        <begin position="525"/>
        <end position="596"/>
    </location>
</feature>
<proteinExistence type="inferred from homology"/>
<comment type="catalytic activity">
    <reaction evidence="1">
        <text>O-phospho-L-threonyl-[protein] + H2O = L-threonyl-[protein] + phosphate</text>
        <dbReference type="Rhea" id="RHEA:47004"/>
        <dbReference type="Rhea" id="RHEA-COMP:11060"/>
        <dbReference type="Rhea" id="RHEA-COMP:11605"/>
        <dbReference type="ChEBI" id="CHEBI:15377"/>
        <dbReference type="ChEBI" id="CHEBI:30013"/>
        <dbReference type="ChEBI" id="CHEBI:43474"/>
        <dbReference type="ChEBI" id="CHEBI:61977"/>
        <dbReference type="EC" id="3.1.3.16"/>
    </reaction>
</comment>
<feature type="compositionally biased region" description="Low complexity" evidence="3">
    <location>
        <begin position="578"/>
        <end position="596"/>
    </location>
</feature>
<sequence>MASSVDVHQSLLATLDYDRIPSPERWKADAPTKCTHQYCCESQKQHVNEIQTLRDTLAVLKAEKEKEIMQLKELLAAKTAAAVVAASPKRRGSHVVVPAVYSILEKGVVRTARLERQVSMKSQRALAALPRDVPNRVADRVAAAFADPMVSLPYFHSIQFGADLVELSAQVCAIFEAEERCLALCSPLYVFGDIHGNFTDLKFFTENMWSLGMNLTAGSFLFLGDYVDRGTSSLECVAYLFAQKILYPKKMFMLRGNHETRAVNGLEEHYGPGCFLTQCKKRFGNEEGYIVWHQINHAFDRLPLAATIDNEVFCVHGGIPRPLQGERQLESIRKIPSTALLDVLDKKYYEENTVIGMVSDMLWADPAPEDKESQLDANGFGRSVRGGNAISFGDHAIDDFLSKHKFSHILRAHEAVTEGVGICKSARILTIFSTSKDHGLGDEAKCGCVLVEKDKILVINRSPRYGRSQLLRRRSTSTHYQGPGVPGTATTTSRRSRGGIATNSQAVHMDSFQALEQRLALTELENKQEEQSADENSDSTDDEVDQDCGRPPRGRATAASAATGPTIVPRHSRPPVLSTTTSSQSQQDNNNQMDES</sequence>
<keyword evidence="6" id="KW-1185">Reference proteome</keyword>
<dbReference type="EC" id="3.1.3.16" evidence="1"/>
<dbReference type="Pfam" id="PF00149">
    <property type="entry name" value="Metallophos"/>
    <property type="match status" value="1"/>
</dbReference>
<feature type="compositionally biased region" description="Acidic residues" evidence="3">
    <location>
        <begin position="531"/>
        <end position="546"/>
    </location>
</feature>
<dbReference type="EMBL" id="DAKRPA010000031">
    <property type="protein sequence ID" value="DBA02459.1"/>
    <property type="molecule type" value="Genomic_DNA"/>
</dbReference>
<evidence type="ECO:0000313" key="6">
    <source>
        <dbReference type="Proteomes" id="UP001146120"/>
    </source>
</evidence>
<evidence type="ECO:0000256" key="1">
    <source>
        <dbReference type="RuleBase" id="RU004273"/>
    </source>
</evidence>
<evidence type="ECO:0000313" key="5">
    <source>
        <dbReference type="EMBL" id="DBA02459.1"/>
    </source>
</evidence>
<dbReference type="CDD" id="cd00144">
    <property type="entry name" value="MPP_PPP_family"/>
    <property type="match status" value="1"/>
</dbReference>
<dbReference type="GO" id="GO:0004722">
    <property type="term" value="F:protein serine/threonine phosphatase activity"/>
    <property type="evidence" value="ECO:0007669"/>
    <property type="project" value="UniProtKB-EC"/>
</dbReference>
<dbReference type="PANTHER" id="PTHR11668">
    <property type="entry name" value="SERINE/THREONINE PROTEIN PHOSPHATASE"/>
    <property type="match status" value="1"/>
</dbReference>
<feature type="coiled-coil region" evidence="2">
    <location>
        <begin position="43"/>
        <end position="81"/>
    </location>
</feature>
<organism evidence="5 6">
    <name type="scientific">Lagenidium giganteum</name>
    <dbReference type="NCBI Taxonomy" id="4803"/>
    <lineage>
        <taxon>Eukaryota</taxon>
        <taxon>Sar</taxon>
        <taxon>Stramenopiles</taxon>
        <taxon>Oomycota</taxon>
        <taxon>Peronosporomycetes</taxon>
        <taxon>Pythiales</taxon>
        <taxon>Pythiaceae</taxon>
    </lineage>
</organism>
<protein>
    <recommendedName>
        <fullName evidence="1">Serine/threonine-protein phosphatase</fullName>
        <ecNumber evidence="1">3.1.3.16</ecNumber>
    </recommendedName>
</protein>
<dbReference type="AlphaFoldDB" id="A0AAV2ZAQ4"/>
<dbReference type="GO" id="GO:0005634">
    <property type="term" value="C:nucleus"/>
    <property type="evidence" value="ECO:0007669"/>
    <property type="project" value="TreeGrafter"/>
</dbReference>
<keyword evidence="2" id="KW-0175">Coiled coil</keyword>
<feature type="compositionally biased region" description="Low complexity" evidence="3">
    <location>
        <begin position="487"/>
        <end position="498"/>
    </location>
</feature>
<dbReference type="InterPro" id="IPR004843">
    <property type="entry name" value="Calcineurin-like_PHP"/>
</dbReference>